<reference evidence="3" key="3">
    <citation type="submission" date="2024-02" db="EMBL/GenBank/DDBJ databases">
        <title>Comparative genomics of Cryptococcus and Kwoniella reveals pathogenesis evolution and contrasting modes of karyotype evolution via chromosome fusion or intercentromeric recombination.</title>
        <authorList>
            <person name="Coelho M.A."/>
            <person name="David-Palma M."/>
            <person name="Shea T."/>
            <person name="Bowers K."/>
            <person name="McGinley-Smith S."/>
            <person name="Mohammad A.W."/>
            <person name="Gnirke A."/>
            <person name="Yurkov A.M."/>
            <person name="Nowrousian M."/>
            <person name="Sun S."/>
            <person name="Cuomo C.A."/>
            <person name="Heitman J."/>
        </authorList>
    </citation>
    <scope>NUCLEOTIDE SEQUENCE</scope>
    <source>
        <strain evidence="3">CBS 10117</strain>
    </source>
</reference>
<dbReference type="GeneID" id="28967502"/>
<feature type="compositionally biased region" description="Low complexity" evidence="1">
    <location>
        <begin position="51"/>
        <end position="61"/>
    </location>
</feature>
<dbReference type="VEuPathDB" id="FungiDB:I303_03803"/>
<feature type="compositionally biased region" description="Polar residues" evidence="1">
    <location>
        <begin position="64"/>
        <end position="85"/>
    </location>
</feature>
<feature type="compositionally biased region" description="Basic and acidic residues" evidence="1">
    <location>
        <begin position="210"/>
        <end position="231"/>
    </location>
</feature>
<feature type="compositionally biased region" description="Polar residues" evidence="1">
    <location>
        <begin position="178"/>
        <end position="196"/>
    </location>
</feature>
<dbReference type="OrthoDB" id="10631270at2759"/>
<accession>A0A1A6A7Q1</accession>
<protein>
    <submittedName>
        <fullName evidence="2">Uncharacterized protein</fullName>
    </submittedName>
</protein>
<evidence type="ECO:0000313" key="3">
    <source>
        <dbReference type="EMBL" id="WWC61205.1"/>
    </source>
</evidence>
<feature type="compositionally biased region" description="Low complexity" evidence="1">
    <location>
        <begin position="24"/>
        <end position="43"/>
    </location>
</feature>
<dbReference type="EMBL" id="CP144533">
    <property type="protein sequence ID" value="WWC61205.1"/>
    <property type="molecule type" value="Genomic_DNA"/>
</dbReference>
<dbReference type="KEGG" id="kdj:28967502"/>
<gene>
    <name evidence="2" type="ORF">I303_03803</name>
    <name evidence="3" type="ORF">I303_103785</name>
</gene>
<dbReference type="RefSeq" id="XP_018263927.1">
    <property type="nucleotide sequence ID" value="XM_018407119.1"/>
</dbReference>
<proteinExistence type="predicted"/>
<dbReference type="Proteomes" id="UP000078595">
    <property type="component" value="Chromosome 4"/>
</dbReference>
<reference evidence="2" key="1">
    <citation type="submission" date="2013-07" db="EMBL/GenBank/DDBJ databases">
        <title>The Genome Sequence of Cryptococcus dejecticola CBS10117.</title>
        <authorList>
            <consortium name="The Broad Institute Genome Sequencing Platform"/>
            <person name="Cuomo C."/>
            <person name="Litvintseva A."/>
            <person name="Chen Y."/>
            <person name="Heitman J."/>
            <person name="Sun S."/>
            <person name="Springer D."/>
            <person name="Dromer F."/>
            <person name="Young S.K."/>
            <person name="Zeng Q."/>
            <person name="Gargeya S."/>
            <person name="Fitzgerald M."/>
            <person name="Abouelleil A."/>
            <person name="Alvarado L."/>
            <person name="Berlin A.M."/>
            <person name="Chapman S.B."/>
            <person name="Dewar J."/>
            <person name="Goldberg J."/>
            <person name="Griggs A."/>
            <person name="Gujja S."/>
            <person name="Hansen M."/>
            <person name="Howarth C."/>
            <person name="Imamovic A."/>
            <person name="Larimer J."/>
            <person name="McCowan C."/>
            <person name="Murphy C."/>
            <person name="Pearson M."/>
            <person name="Priest M."/>
            <person name="Roberts A."/>
            <person name="Saif S."/>
            <person name="Shea T."/>
            <person name="Sykes S."/>
            <person name="Wortman J."/>
            <person name="Nusbaum C."/>
            <person name="Birren B."/>
        </authorList>
    </citation>
    <scope>NUCLEOTIDE SEQUENCE [LARGE SCALE GENOMIC DNA]</scope>
    <source>
        <strain evidence="2">CBS 10117</strain>
    </source>
</reference>
<dbReference type="EMBL" id="KI894030">
    <property type="protein sequence ID" value="OBR86085.1"/>
    <property type="molecule type" value="Genomic_DNA"/>
</dbReference>
<feature type="compositionally biased region" description="Low complexity" evidence="1">
    <location>
        <begin position="111"/>
        <end position="126"/>
    </location>
</feature>
<feature type="compositionally biased region" description="Basic and acidic residues" evidence="1">
    <location>
        <begin position="88"/>
        <end position="103"/>
    </location>
</feature>
<feature type="region of interest" description="Disordered" evidence="1">
    <location>
        <begin position="1"/>
        <end position="231"/>
    </location>
</feature>
<sequence length="231" mass="24720">MTTTQATPLPPSHQTPHASLHRFSPSGSSRIYHSSSISPVISNSPPPDNFNPPSASTSAAAKTVNVNTVSEWSTNPFSFSTDNQNDPLIHHDHDPDPDHDHDSHHQRHQQSLSNSASKTTSSSSGSMRKPHPHSTASSPYDIRTDIRINPINHGYFSAAKSGLTPTTNPASVSGYGSGITSSDLNSLLDSQPTSSLGLDMEGGKRNASSEPKDKAQDKDKEGRTIKSDHPK</sequence>
<evidence type="ECO:0000256" key="1">
    <source>
        <dbReference type="SAM" id="MobiDB-lite"/>
    </source>
</evidence>
<dbReference type="AlphaFoldDB" id="A0A1A6A7Q1"/>
<keyword evidence="4" id="KW-1185">Reference proteome</keyword>
<organism evidence="2">
    <name type="scientific">Kwoniella dejecticola CBS 10117</name>
    <dbReference type="NCBI Taxonomy" id="1296121"/>
    <lineage>
        <taxon>Eukaryota</taxon>
        <taxon>Fungi</taxon>
        <taxon>Dikarya</taxon>
        <taxon>Basidiomycota</taxon>
        <taxon>Agaricomycotina</taxon>
        <taxon>Tremellomycetes</taxon>
        <taxon>Tremellales</taxon>
        <taxon>Cryptococcaceae</taxon>
        <taxon>Kwoniella</taxon>
    </lineage>
</organism>
<evidence type="ECO:0000313" key="2">
    <source>
        <dbReference type="EMBL" id="OBR86085.1"/>
    </source>
</evidence>
<name>A0A1A6A7Q1_9TREE</name>
<reference evidence="3" key="2">
    <citation type="submission" date="2013-07" db="EMBL/GenBank/DDBJ databases">
        <authorList>
            <consortium name="The Broad Institute Genome Sequencing Platform"/>
            <person name="Cuomo C."/>
            <person name="Litvintseva A."/>
            <person name="Chen Y."/>
            <person name="Heitman J."/>
            <person name="Sun S."/>
            <person name="Springer D."/>
            <person name="Dromer F."/>
            <person name="Young S.K."/>
            <person name="Zeng Q."/>
            <person name="Gargeya S."/>
            <person name="Fitzgerald M."/>
            <person name="Abouelleil A."/>
            <person name="Alvarado L."/>
            <person name="Berlin A.M."/>
            <person name="Chapman S.B."/>
            <person name="Dewar J."/>
            <person name="Goldberg J."/>
            <person name="Griggs A."/>
            <person name="Gujja S."/>
            <person name="Hansen M."/>
            <person name="Howarth C."/>
            <person name="Imamovic A."/>
            <person name="Larimer J."/>
            <person name="McCowan C."/>
            <person name="Murphy C."/>
            <person name="Pearson M."/>
            <person name="Priest M."/>
            <person name="Roberts A."/>
            <person name="Saif S."/>
            <person name="Shea T."/>
            <person name="Sykes S."/>
            <person name="Wortman J."/>
            <person name="Nusbaum C."/>
            <person name="Birren B."/>
        </authorList>
    </citation>
    <scope>NUCLEOTIDE SEQUENCE</scope>
    <source>
        <strain evidence="3">CBS 10117</strain>
    </source>
</reference>
<evidence type="ECO:0000313" key="4">
    <source>
        <dbReference type="Proteomes" id="UP000078595"/>
    </source>
</evidence>